<evidence type="ECO:0000313" key="3">
    <source>
        <dbReference type="EMBL" id="MBD1545424.1"/>
    </source>
</evidence>
<dbReference type="PANTHER" id="PTHR30006:SF25">
    <property type="entry name" value="PHOSPHOGLYCERATE TRANSPORT REGULATORY PROTEIN PGTC"/>
    <property type="match status" value="1"/>
</dbReference>
<accession>A0A926S8S5</accession>
<evidence type="ECO:0000256" key="2">
    <source>
        <dbReference type="SAM" id="SignalP"/>
    </source>
</evidence>
<dbReference type="Pfam" id="PF13343">
    <property type="entry name" value="SBP_bac_6"/>
    <property type="match status" value="1"/>
</dbReference>
<protein>
    <submittedName>
        <fullName evidence="3">ABC transporter substrate-binding protein</fullName>
    </submittedName>
</protein>
<dbReference type="Proteomes" id="UP000598467">
    <property type="component" value="Unassembled WGS sequence"/>
</dbReference>
<evidence type="ECO:0000256" key="1">
    <source>
        <dbReference type="ARBA" id="ARBA00022729"/>
    </source>
</evidence>
<reference evidence="3" key="1">
    <citation type="submission" date="2020-05" db="EMBL/GenBank/DDBJ databases">
        <title>Identification of trans-AT polyketide cluster in two marine bacteria, producers of a novel glutaramide-containing polyketide sesbanimide D and analogs.</title>
        <authorList>
            <person name="Kacar D."/>
            <person name="Rodriguez P."/>
            <person name="Canedo L."/>
            <person name="Gonzalez E."/>
            <person name="Galan B."/>
            <person name="De La Calle F."/>
            <person name="Garcia J.L."/>
        </authorList>
    </citation>
    <scope>NUCLEOTIDE SEQUENCE</scope>
    <source>
        <strain evidence="3">PHM038</strain>
    </source>
</reference>
<evidence type="ECO:0000313" key="4">
    <source>
        <dbReference type="Proteomes" id="UP000598467"/>
    </source>
</evidence>
<gene>
    <name evidence="3" type="ORF">HK439_04070</name>
</gene>
<keyword evidence="1 2" id="KW-0732">Signal</keyword>
<proteinExistence type="predicted"/>
<organism evidence="3 4">
    <name type="scientific">Roseibium aggregatum</name>
    <dbReference type="NCBI Taxonomy" id="187304"/>
    <lineage>
        <taxon>Bacteria</taxon>
        <taxon>Pseudomonadati</taxon>
        <taxon>Pseudomonadota</taxon>
        <taxon>Alphaproteobacteria</taxon>
        <taxon>Hyphomicrobiales</taxon>
        <taxon>Stappiaceae</taxon>
        <taxon>Roseibium</taxon>
    </lineage>
</organism>
<comment type="caution">
    <text evidence="3">The sequence shown here is derived from an EMBL/GenBank/DDBJ whole genome shotgun (WGS) entry which is preliminary data.</text>
</comment>
<feature type="signal peptide" evidence="2">
    <location>
        <begin position="1"/>
        <end position="22"/>
    </location>
</feature>
<dbReference type="EMBL" id="JABFCZ010000004">
    <property type="protein sequence ID" value="MBD1545424.1"/>
    <property type="molecule type" value="Genomic_DNA"/>
</dbReference>
<dbReference type="PANTHER" id="PTHR30006">
    <property type="entry name" value="THIAMINE-BINDING PERIPLASMIC PROTEIN-RELATED"/>
    <property type="match status" value="1"/>
</dbReference>
<name>A0A926S8S5_9HYPH</name>
<feature type="chain" id="PRO_5037618372" evidence="2">
    <location>
        <begin position="23"/>
        <end position="353"/>
    </location>
</feature>
<dbReference type="RefSeq" id="WP_190290098.1">
    <property type="nucleotide sequence ID" value="NZ_JABFCZ010000004.1"/>
</dbReference>
<dbReference type="SUPFAM" id="SSF53850">
    <property type="entry name" value="Periplasmic binding protein-like II"/>
    <property type="match status" value="1"/>
</dbReference>
<dbReference type="GO" id="GO:0030288">
    <property type="term" value="C:outer membrane-bounded periplasmic space"/>
    <property type="evidence" value="ECO:0007669"/>
    <property type="project" value="TreeGrafter"/>
</dbReference>
<sequence length="353" mass="38439">MRIVRICLLFAVAFLQAEMLRAQEMTHLFGPEDAPRRLVIRSTTDTDVFAGVVEAFLAERPGVSVLYEQWGSNDLYGLTSKDCRSGEVGADVVISSGVHQMVKLVNDACAAKYQSALTRALPQALRWRDEVWGITREPAVIVYNRSGVPPADVPRTRFDLLDLLRPEDSPYAGKVATYDIEASGLGYLFAFMDSQEASTFGALLESLGRTGADATCCSAEIIEGVATGKYLLAYNVLGSYAEGLAREDDRIGIVLPQDYTLVLSRALMIPKQAGNMSDARAFLDFLLSQQGRTELRQALLIAPGLDGDSADAGEGISETALRPIGLSPSLLVALDRQKRDQFIRLWRGAFPGP</sequence>
<dbReference type="Gene3D" id="3.40.190.10">
    <property type="entry name" value="Periplasmic binding protein-like II"/>
    <property type="match status" value="2"/>
</dbReference>
<dbReference type="AlphaFoldDB" id="A0A926S8S5"/>